<dbReference type="Proteomes" id="UP000015106">
    <property type="component" value="Chromosome 5"/>
</dbReference>
<name>A0A8R7QAA8_TRIUA</name>
<dbReference type="EnsemblPlants" id="TuG1812G0500001369.01.T05">
    <property type="protein sequence ID" value="TuG1812G0500001369.01.T05"/>
    <property type="gene ID" value="TuG1812G0500001369.01"/>
</dbReference>
<evidence type="ECO:0000313" key="3">
    <source>
        <dbReference type="Proteomes" id="UP000015106"/>
    </source>
</evidence>
<dbReference type="EnsemblPlants" id="TuG1812G0500001369.01.T03">
    <property type="protein sequence ID" value="TuG1812G0500001369.01.T03"/>
    <property type="gene ID" value="TuG1812G0500001369.01"/>
</dbReference>
<evidence type="ECO:0000256" key="1">
    <source>
        <dbReference type="SAM" id="MobiDB-lite"/>
    </source>
</evidence>
<organism evidence="2 3">
    <name type="scientific">Triticum urartu</name>
    <name type="common">Red wild einkorn</name>
    <name type="synonym">Crithodium urartu</name>
    <dbReference type="NCBI Taxonomy" id="4572"/>
    <lineage>
        <taxon>Eukaryota</taxon>
        <taxon>Viridiplantae</taxon>
        <taxon>Streptophyta</taxon>
        <taxon>Embryophyta</taxon>
        <taxon>Tracheophyta</taxon>
        <taxon>Spermatophyta</taxon>
        <taxon>Magnoliopsida</taxon>
        <taxon>Liliopsida</taxon>
        <taxon>Poales</taxon>
        <taxon>Poaceae</taxon>
        <taxon>BOP clade</taxon>
        <taxon>Pooideae</taxon>
        <taxon>Triticodae</taxon>
        <taxon>Triticeae</taxon>
        <taxon>Triticinae</taxon>
        <taxon>Triticum</taxon>
    </lineage>
</organism>
<proteinExistence type="predicted"/>
<feature type="region of interest" description="Disordered" evidence="1">
    <location>
        <begin position="1"/>
        <end position="43"/>
    </location>
</feature>
<evidence type="ECO:0000313" key="2">
    <source>
        <dbReference type="EnsemblPlants" id="TuG1812G0500001369.01.T05"/>
    </source>
</evidence>
<dbReference type="EnsemblPlants" id="TuG1812G0200003162.01.T03">
    <property type="protein sequence ID" value="TuG1812G0200003162.01.T03"/>
    <property type="gene ID" value="TuG1812G0200003162.01"/>
</dbReference>
<dbReference type="Gramene" id="TuG1812G0200003162.01.T05">
    <property type="protein sequence ID" value="TuG1812G0200003162.01.T05"/>
    <property type="gene ID" value="TuG1812G0200003162.01"/>
</dbReference>
<protein>
    <submittedName>
        <fullName evidence="2">Uncharacterized protein</fullName>
    </submittedName>
</protein>
<reference evidence="3" key="1">
    <citation type="journal article" date="2013" name="Nature">
        <title>Draft genome of the wheat A-genome progenitor Triticum urartu.</title>
        <authorList>
            <person name="Ling H.Q."/>
            <person name="Zhao S."/>
            <person name="Liu D."/>
            <person name="Wang J."/>
            <person name="Sun H."/>
            <person name="Zhang C."/>
            <person name="Fan H."/>
            <person name="Li D."/>
            <person name="Dong L."/>
            <person name="Tao Y."/>
            <person name="Gao C."/>
            <person name="Wu H."/>
            <person name="Li Y."/>
            <person name="Cui Y."/>
            <person name="Guo X."/>
            <person name="Zheng S."/>
            <person name="Wang B."/>
            <person name="Yu K."/>
            <person name="Liang Q."/>
            <person name="Yang W."/>
            <person name="Lou X."/>
            <person name="Chen J."/>
            <person name="Feng M."/>
            <person name="Jian J."/>
            <person name="Zhang X."/>
            <person name="Luo G."/>
            <person name="Jiang Y."/>
            <person name="Liu J."/>
            <person name="Wang Z."/>
            <person name="Sha Y."/>
            <person name="Zhang B."/>
            <person name="Wu H."/>
            <person name="Tang D."/>
            <person name="Shen Q."/>
            <person name="Xue P."/>
            <person name="Zou S."/>
            <person name="Wang X."/>
            <person name="Liu X."/>
            <person name="Wang F."/>
            <person name="Yang Y."/>
            <person name="An X."/>
            <person name="Dong Z."/>
            <person name="Zhang K."/>
            <person name="Zhang X."/>
            <person name="Luo M.C."/>
            <person name="Dvorak J."/>
            <person name="Tong Y."/>
            <person name="Wang J."/>
            <person name="Yang H."/>
            <person name="Li Z."/>
            <person name="Wang D."/>
            <person name="Zhang A."/>
            <person name="Wang J."/>
        </authorList>
    </citation>
    <scope>NUCLEOTIDE SEQUENCE</scope>
    <source>
        <strain evidence="3">cv. G1812</strain>
    </source>
</reference>
<keyword evidence="3" id="KW-1185">Reference proteome</keyword>
<dbReference type="AlphaFoldDB" id="A0A8R7QAA8"/>
<accession>A0A8R7QAA8</accession>
<dbReference type="Gramene" id="TuG1812G0500001369.01.T03">
    <property type="protein sequence ID" value="TuG1812G0500001369.01.T03"/>
    <property type="gene ID" value="TuG1812G0500001369.01"/>
</dbReference>
<reference evidence="2" key="3">
    <citation type="submission" date="2022-06" db="UniProtKB">
        <authorList>
            <consortium name="EnsemblPlants"/>
        </authorList>
    </citation>
    <scope>IDENTIFICATION</scope>
</reference>
<sequence>MEVRPARIKPRPEPAMGNPPRLQRVGRHCRKRKREEGGGRGRAAPVAACTWPWRRSGGGGVGRCSSRRPRQATTWCHLPPTPAASCCGCWQWRSESPTLPPPLLAVRPSFRPWRRRPPASAGSARWQATTTATSASKTPGLCWNIFGHCLINFTELLNTIDLCGNRWSISRMYKKQSASVHARALKKGSGGDVDGRREVRGLDGVVAADVRRGEAAARHLPLAPQHTGCGPCVRWLPPSAGGVTRGRHRPGPA</sequence>
<feature type="compositionally biased region" description="Basic residues" evidence="1">
    <location>
        <begin position="24"/>
        <end position="33"/>
    </location>
</feature>
<reference evidence="2" key="2">
    <citation type="submission" date="2018-03" db="EMBL/GenBank/DDBJ databases">
        <title>The Triticum urartu genome reveals the dynamic nature of wheat genome evolution.</title>
        <authorList>
            <person name="Ling H."/>
            <person name="Ma B."/>
            <person name="Shi X."/>
            <person name="Liu H."/>
            <person name="Dong L."/>
            <person name="Sun H."/>
            <person name="Cao Y."/>
            <person name="Gao Q."/>
            <person name="Zheng S."/>
            <person name="Li Y."/>
            <person name="Yu Y."/>
            <person name="Du H."/>
            <person name="Qi M."/>
            <person name="Li Y."/>
            <person name="Yu H."/>
            <person name="Cui Y."/>
            <person name="Wang N."/>
            <person name="Chen C."/>
            <person name="Wu H."/>
            <person name="Zhao Y."/>
            <person name="Zhang J."/>
            <person name="Li Y."/>
            <person name="Zhou W."/>
            <person name="Zhang B."/>
            <person name="Hu W."/>
            <person name="Eijk M."/>
            <person name="Tang J."/>
            <person name="Witsenboer H."/>
            <person name="Zhao S."/>
            <person name="Li Z."/>
            <person name="Zhang A."/>
            <person name="Wang D."/>
            <person name="Liang C."/>
        </authorList>
    </citation>
    <scope>NUCLEOTIDE SEQUENCE [LARGE SCALE GENOMIC DNA]</scope>
    <source>
        <strain evidence="2">cv. G1812</strain>
    </source>
</reference>
<dbReference type="Gramene" id="TuG1812G0200003162.01.T03">
    <property type="protein sequence ID" value="TuG1812G0200003162.01.T03"/>
    <property type="gene ID" value="TuG1812G0200003162.01"/>
</dbReference>
<dbReference type="Proteomes" id="UP000015106">
    <property type="component" value="Chromosome 2"/>
</dbReference>
<dbReference type="EnsemblPlants" id="TuG1812G0200003162.01.T05">
    <property type="protein sequence ID" value="TuG1812G0200003162.01.T05"/>
    <property type="gene ID" value="TuG1812G0200003162.01"/>
</dbReference>
<dbReference type="Gramene" id="TuG1812G0500001369.01.T05">
    <property type="protein sequence ID" value="TuG1812G0500001369.01.T05"/>
    <property type="gene ID" value="TuG1812G0500001369.01"/>
</dbReference>